<sequence>MEKHDKPELNDFRAVATDLSCVMITISEELDLTNASLKILGENRNFLTELKNLDHITEFCTYTGKPMFIELHTPTGMAVHYIEGSGKDFYKNLSSN</sequence>
<name>A0A6J5Q1Z3_9CAUD</name>
<reference evidence="1" key="1">
    <citation type="submission" date="2020-05" db="EMBL/GenBank/DDBJ databases">
        <authorList>
            <person name="Chiriac C."/>
            <person name="Salcher M."/>
            <person name="Ghai R."/>
            <person name="Kavagutti S V."/>
        </authorList>
    </citation>
    <scope>NUCLEOTIDE SEQUENCE</scope>
</reference>
<protein>
    <submittedName>
        <fullName evidence="1">Uncharacterized protein</fullName>
    </submittedName>
</protein>
<accession>A0A6J5Q1Z3</accession>
<organism evidence="1">
    <name type="scientific">uncultured Caudovirales phage</name>
    <dbReference type="NCBI Taxonomy" id="2100421"/>
    <lineage>
        <taxon>Viruses</taxon>
        <taxon>Duplodnaviria</taxon>
        <taxon>Heunggongvirae</taxon>
        <taxon>Uroviricota</taxon>
        <taxon>Caudoviricetes</taxon>
        <taxon>Peduoviridae</taxon>
        <taxon>Maltschvirus</taxon>
        <taxon>Maltschvirus maltsch</taxon>
    </lineage>
</organism>
<dbReference type="EMBL" id="LR796923">
    <property type="protein sequence ID" value="CAB4175468.1"/>
    <property type="molecule type" value="Genomic_DNA"/>
</dbReference>
<evidence type="ECO:0000313" key="1">
    <source>
        <dbReference type="EMBL" id="CAB4175468.1"/>
    </source>
</evidence>
<proteinExistence type="predicted"/>
<gene>
    <name evidence="1" type="ORF">UFOVP972_204</name>
</gene>